<evidence type="ECO:0000256" key="3">
    <source>
        <dbReference type="ARBA" id="ARBA00022475"/>
    </source>
</evidence>
<dbReference type="Pfam" id="PF21088">
    <property type="entry name" value="MS_channel_1st"/>
    <property type="match status" value="1"/>
</dbReference>
<evidence type="ECO:0000259" key="10">
    <source>
        <dbReference type="Pfam" id="PF21088"/>
    </source>
</evidence>
<feature type="transmembrane region" description="Helical" evidence="7">
    <location>
        <begin position="97"/>
        <end position="126"/>
    </location>
</feature>
<evidence type="ECO:0000256" key="1">
    <source>
        <dbReference type="ARBA" id="ARBA00004651"/>
    </source>
</evidence>
<evidence type="ECO:0000259" key="8">
    <source>
        <dbReference type="Pfam" id="PF00924"/>
    </source>
</evidence>
<feature type="domain" description="Mechanosensitive ion channel MscS C-terminal" evidence="9">
    <location>
        <begin position="185"/>
        <end position="268"/>
    </location>
</feature>
<name>A0ABY4EH59_9BACI</name>
<reference evidence="11 12" key="1">
    <citation type="submission" date="2022-04" db="EMBL/GenBank/DDBJ databases">
        <title>Halobacillus sp. isolated from saltern.</title>
        <authorList>
            <person name="Won M."/>
            <person name="Lee C.-M."/>
            <person name="Woen H.-Y."/>
            <person name="Kwon S.-W."/>
        </authorList>
    </citation>
    <scope>NUCLEOTIDE SEQUENCE [LARGE SCALE GENOMIC DNA]</scope>
    <source>
        <strain evidence="11 12">SSBR10-3</strain>
    </source>
</reference>
<protein>
    <submittedName>
        <fullName evidence="11">Mechanosensitive ion channel family protein</fullName>
    </submittedName>
</protein>
<comment type="similarity">
    <text evidence="2">Belongs to the MscS (TC 1.A.23) family.</text>
</comment>
<accession>A0ABY4EH59</accession>
<dbReference type="InterPro" id="IPR010920">
    <property type="entry name" value="LSM_dom_sf"/>
</dbReference>
<proteinExistence type="inferred from homology"/>
<dbReference type="SUPFAM" id="SSF82861">
    <property type="entry name" value="Mechanosensitive channel protein MscS (YggB), transmembrane region"/>
    <property type="match status" value="1"/>
</dbReference>
<dbReference type="InterPro" id="IPR049278">
    <property type="entry name" value="MS_channel_C"/>
</dbReference>
<dbReference type="Gene3D" id="3.30.70.100">
    <property type="match status" value="1"/>
</dbReference>
<feature type="domain" description="Mechanosensitive ion channel MscS" evidence="8">
    <location>
        <begin position="114"/>
        <end position="178"/>
    </location>
</feature>
<gene>
    <name evidence="11" type="ORF">MUN89_14910</name>
</gene>
<dbReference type="InterPro" id="IPR011014">
    <property type="entry name" value="MscS_channel_TM-2"/>
</dbReference>
<dbReference type="Proteomes" id="UP000831787">
    <property type="component" value="Chromosome"/>
</dbReference>
<dbReference type="InterPro" id="IPR023408">
    <property type="entry name" value="MscS_beta-dom_sf"/>
</dbReference>
<evidence type="ECO:0000259" key="9">
    <source>
        <dbReference type="Pfam" id="PF21082"/>
    </source>
</evidence>
<comment type="subcellular location">
    <subcellularLocation>
        <location evidence="1">Cell membrane</location>
        <topology evidence="1">Multi-pass membrane protein</topology>
    </subcellularLocation>
</comment>
<keyword evidence="4 7" id="KW-0812">Transmembrane</keyword>
<keyword evidence="12" id="KW-1185">Reference proteome</keyword>
<feature type="transmembrane region" description="Helical" evidence="7">
    <location>
        <begin position="72"/>
        <end position="91"/>
    </location>
</feature>
<dbReference type="PANTHER" id="PTHR30460:SF0">
    <property type="entry name" value="MODERATE CONDUCTANCE MECHANOSENSITIVE CHANNEL YBIO"/>
    <property type="match status" value="1"/>
</dbReference>
<evidence type="ECO:0000256" key="2">
    <source>
        <dbReference type="ARBA" id="ARBA00008017"/>
    </source>
</evidence>
<keyword evidence="3" id="KW-1003">Cell membrane</keyword>
<evidence type="ECO:0000256" key="7">
    <source>
        <dbReference type="SAM" id="Phobius"/>
    </source>
</evidence>
<evidence type="ECO:0000256" key="6">
    <source>
        <dbReference type="ARBA" id="ARBA00023136"/>
    </source>
</evidence>
<organism evidence="11 12">
    <name type="scientific">Halobacillus salinarum</name>
    <dbReference type="NCBI Taxonomy" id="2932257"/>
    <lineage>
        <taxon>Bacteria</taxon>
        <taxon>Bacillati</taxon>
        <taxon>Bacillota</taxon>
        <taxon>Bacilli</taxon>
        <taxon>Bacillales</taxon>
        <taxon>Bacillaceae</taxon>
        <taxon>Halobacillus</taxon>
    </lineage>
</organism>
<dbReference type="InterPro" id="IPR049142">
    <property type="entry name" value="MS_channel_1st"/>
</dbReference>
<sequence>MNLFEEGFQFNPSVLVEWLITGGLKILILLLAFAIINPIGQKAIRVAIDRMSAQRKLEEGRSKTLEKLSLNIFSYTLLFILVIMLLGAVGIEIGPLLAGAGIVGLAIGFGAQGLVSDIVTGFFILLERQVEVNDYVTAGGYDGIVEEVGIRTTKIRSFDGTLNFVPNRNISGVANHSRGNMRALVDIGIGYDENIDEAMSVLKEVADDFAENDERFKEGPSVLGVQSLGSSDIVIRILGKTENMQQWGVERDLRKAMKEALDRAGIEIPYPHHVFVEKKEEG</sequence>
<dbReference type="Pfam" id="PF00924">
    <property type="entry name" value="MS_channel_2nd"/>
    <property type="match status" value="1"/>
</dbReference>
<keyword evidence="5 7" id="KW-1133">Transmembrane helix</keyword>
<evidence type="ECO:0000313" key="12">
    <source>
        <dbReference type="Proteomes" id="UP000831787"/>
    </source>
</evidence>
<dbReference type="Gene3D" id="2.30.30.60">
    <property type="match status" value="1"/>
</dbReference>
<dbReference type="SUPFAM" id="SSF50182">
    <property type="entry name" value="Sm-like ribonucleoproteins"/>
    <property type="match status" value="1"/>
</dbReference>
<dbReference type="InterPro" id="IPR011066">
    <property type="entry name" value="MscS_channel_C_sf"/>
</dbReference>
<dbReference type="SUPFAM" id="SSF82689">
    <property type="entry name" value="Mechanosensitive channel protein MscS (YggB), C-terminal domain"/>
    <property type="match status" value="1"/>
</dbReference>
<dbReference type="Pfam" id="PF21082">
    <property type="entry name" value="MS_channel_3rd"/>
    <property type="match status" value="1"/>
</dbReference>
<feature type="transmembrane region" description="Helical" evidence="7">
    <location>
        <begin position="15"/>
        <end position="36"/>
    </location>
</feature>
<evidence type="ECO:0000256" key="5">
    <source>
        <dbReference type="ARBA" id="ARBA00022989"/>
    </source>
</evidence>
<dbReference type="PANTHER" id="PTHR30460">
    <property type="entry name" value="MODERATE CONDUCTANCE MECHANOSENSITIVE CHANNEL YBIO"/>
    <property type="match status" value="1"/>
</dbReference>
<keyword evidence="6 7" id="KW-0472">Membrane</keyword>
<dbReference type="InterPro" id="IPR045276">
    <property type="entry name" value="YbiO_bact"/>
</dbReference>
<evidence type="ECO:0000256" key="4">
    <source>
        <dbReference type="ARBA" id="ARBA00022692"/>
    </source>
</evidence>
<dbReference type="EMBL" id="CP095073">
    <property type="protein sequence ID" value="UOQ43218.1"/>
    <property type="molecule type" value="Genomic_DNA"/>
</dbReference>
<dbReference type="RefSeq" id="WP_244708577.1">
    <property type="nucleotide sequence ID" value="NZ_CP095073.1"/>
</dbReference>
<feature type="domain" description="Mechanosensitive ion channel transmembrane helices 2/3" evidence="10">
    <location>
        <begin position="71"/>
        <end position="112"/>
    </location>
</feature>
<dbReference type="Gene3D" id="1.10.287.1260">
    <property type="match status" value="1"/>
</dbReference>
<evidence type="ECO:0000313" key="11">
    <source>
        <dbReference type="EMBL" id="UOQ43218.1"/>
    </source>
</evidence>
<dbReference type="InterPro" id="IPR006685">
    <property type="entry name" value="MscS_channel_2nd"/>
</dbReference>